<keyword evidence="2" id="KW-1185">Reference proteome</keyword>
<reference evidence="1 2" key="1">
    <citation type="journal article" date="2012" name="ISME J.">
        <title>Nitrification expanded: discovery, physiology and genomics of a nitrite-oxidizing bacterium from the phylum Chloroflexi.</title>
        <authorList>
            <person name="Sorokin D.Y."/>
            <person name="Lucker S."/>
            <person name="Vejmelkova D."/>
            <person name="Kostrikina N.A."/>
            <person name="Kleerebezem R."/>
            <person name="Rijpstra W.I."/>
            <person name="Damste J.S."/>
            <person name="Le Paslier D."/>
            <person name="Muyzer G."/>
            <person name="Wagner M."/>
            <person name="van Loosdrecht M.C."/>
            <person name="Daims H."/>
        </authorList>
    </citation>
    <scope>NUCLEOTIDE SEQUENCE [LARGE SCALE GENOMIC DNA]</scope>
    <source>
        <strain evidence="2">none</strain>
    </source>
</reference>
<accession>I4EGB7</accession>
<evidence type="ECO:0000313" key="2">
    <source>
        <dbReference type="Proteomes" id="UP000004221"/>
    </source>
</evidence>
<name>I4EGB7_9BACT</name>
<dbReference type="EMBL" id="CAGS01000188">
    <property type="protein sequence ID" value="CCF83729.1"/>
    <property type="molecule type" value="Genomic_DNA"/>
</dbReference>
<comment type="caution">
    <text evidence="1">The sequence shown here is derived from an EMBL/GenBank/DDBJ whole genome shotgun (WGS) entry which is preliminary data.</text>
</comment>
<proteinExistence type="predicted"/>
<protein>
    <submittedName>
        <fullName evidence="1">Uncharacterized protein</fullName>
    </submittedName>
</protein>
<dbReference type="AlphaFoldDB" id="I4EGB7"/>
<dbReference type="Proteomes" id="UP000004221">
    <property type="component" value="Unassembled WGS sequence"/>
</dbReference>
<gene>
    <name evidence="1" type="ORF">NITHO_2680003</name>
</gene>
<sequence>MRYERNTATNCHGFVIVSPPFVVVLTPPSVILGITGIQDSGPIEPVTVYPGKGGRLINQTRASLLVVPFIVNMPAAFIVPRSQPPAELLRREGASAT</sequence>
<organism evidence="1 2">
    <name type="scientific">Nitrolancea hollandica Lb</name>
    <dbReference type="NCBI Taxonomy" id="1129897"/>
    <lineage>
        <taxon>Bacteria</taxon>
        <taxon>Pseudomonadati</taxon>
        <taxon>Thermomicrobiota</taxon>
        <taxon>Thermomicrobia</taxon>
        <taxon>Sphaerobacterales</taxon>
        <taxon>Sphaerobacterineae</taxon>
        <taxon>Sphaerobacteraceae</taxon>
        <taxon>Nitrolancea</taxon>
    </lineage>
</organism>
<evidence type="ECO:0000313" key="1">
    <source>
        <dbReference type="EMBL" id="CCF83729.1"/>
    </source>
</evidence>